<evidence type="ECO:0000313" key="2">
    <source>
        <dbReference type="Proteomes" id="UP000236630"/>
    </source>
</evidence>
<proteinExistence type="predicted"/>
<dbReference type="AlphaFoldDB" id="A0A2H5PUA9"/>
<sequence length="89" mass="10321">MLLTTSSLDKFSERTASISTGLSPTHNRFSRNLQKPRNFDCGTASTEVDKFTKHLLGRLWKFIDGEMPSEEFGGLHWLLTSFWWQQRRG</sequence>
<comment type="caution">
    <text evidence="1">The sequence shown here is derived from an EMBL/GenBank/DDBJ whole genome shotgun (WGS) entry which is preliminary data.</text>
</comment>
<accession>A0A2H5PUA9</accession>
<organism evidence="1 2">
    <name type="scientific">Citrus unshiu</name>
    <name type="common">Satsuma mandarin</name>
    <name type="synonym">Citrus nobilis var. unshiu</name>
    <dbReference type="NCBI Taxonomy" id="55188"/>
    <lineage>
        <taxon>Eukaryota</taxon>
        <taxon>Viridiplantae</taxon>
        <taxon>Streptophyta</taxon>
        <taxon>Embryophyta</taxon>
        <taxon>Tracheophyta</taxon>
        <taxon>Spermatophyta</taxon>
        <taxon>Magnoliopsida</taxon>
        <taxon>eudicotyledons</taxon>
        <taxon>Gunneridae</taxon>
        <taxon>Pentapetalae</taxon>
        <taxon>rosids</taxon>
        <taxon>malvids</taxon>
        <taxon>Sapindales</taxon>
        <taxon>Rutaceae</taxon>
        <taxon>Aurantioideae</taxon>
        <taxon>Citrus</taxon>
    </lineage>
</organism>
<name>A0A2H5PUA9_CITUN</name>
<evidence type="ECO:0000313" key="1">
    <source>
        <dbReference type="EMBL" id="GAY55931.1"/>
    </source>
</evidence>
<dbReference type="EMBL" id="BDQV01000128">
    <property type="protein sequence ID" value="GAY55931.1"/>
    <property type="molecule type" value="Genomic_DNA"/>
</dbReference>
<gene>
    <name evidence="1" type="ORF">CUMW_167870</name>
</gene>
<dbReference type="Proteomes" id="UP000236630">
    <property type="component" value="Unassembled WGS sequence"/>
</dbReference>
<keyword evidence="2" id="KW-1185">Reference proteome</keyword>
<protein>
    <submittedName>
        <fullName evidence="1">Uncharacterized protein</fullName>
    </submittedName>
</protein>
<reference evidence="1 2" key="1">
    <citation type="journal article" date="2017" name="Front. Genet.">
        <title>Draft sequencing of the heterozygous diploid genome of Satsuma (Citrus unshiu Marc.) using a hybrid assembly approach.</title>
        <authorList>
            <person name="Shimizu T."/>
            <person name="Tanizawa Y."/>
            <person name="Mochizuki T."/>
            <person name="Nagasaki H."/>
            <person name="Yoshioka T."/>
            <person name="Toyoda A."/>
            <person name="Fujiyama A."/>
            <person name="Kaminuma E."/>
            <person name="Nakamura Y."/>
        </authorList>
    </citation>
    <scope>NUCLEOTIDE SEQUENCE [LARGE SCALE GENOMIC DNA]</scope>
    <source>
        <strain evidence="2">cv. Miyagawa wase</strain>
    </source>
</reference>